<feature type="binding site" evidence="11">
    <location>
        <position position="119"/>
    </location>
    <ligand>
        <name>[4Fe-4S] cluster</name>
        <dbReference type="ChEBI" id="CHEBI:49883"/>
        <note>4Fe-4S-S-AdoMet</note>
    </ligand>
</feature>
<dbReference type="GO" id="GO:0051539">
    <property type="term" value="F:4 iron, 4 sulfur cluster binding"/>
    <property type="evidence" value="ECO:0007669"/>
    <property type="project" value="UniProtKB-KW"/>
</dbReference>
<dbReference type="InterPro" id="IPR013785">
    <property type="entry name" value="Aldolase_TIM"/>
</dbReference>
<keyword evidence="6 11" id="KW-0479">Metal-binding</keyword>
<dbReference type="Proteomes" id="UP000553963">
    <property type="component" value="Unassembled WGS sequence"/>
</dbReference>
<dbReference type="GO" id="GO:0050066">
    <property type="term" value="F:L-lysine 2,3-aminomutase activity"/>
    <property type="evidence" value="ECO:0007669"/>
    <property type="project" value="UniProtKB-EC"/>
</dbReference>
<dbReference type="Gene3D" id="3.20.20.70">
    <property type="entry name" value="Aldolase class I"/>
    <property type="match status" value="1"/>
</dbReference>
<sequence>MPRSPVVPIEKPLTLRTPQSLVEAGLAPPEALEGLQDVAARYAIAVTPAMADLVDPADPSDPIARQFLPDSRELDHRPEERADPIGDDVHSPVPGLVHRYPDRVLLKLVHVCAVYCRFCFRRESVGPGGPTLMGDDELEAALAYLRAHPEVWEIVITGGDPLVVAPRRLGALLERLASLDHVRILRFHTRVPVVDPPRISAELVSVLKGCGKTVYVAVHANHPREFTPEARAALARLADAGIPLVSQTVLLKGVNDDPETMAALMRAFVEARVKPYYLHHGDLAPGTSHFRTTIEEGRALMRALRGRLSGLAQPTYVLDIPGGYGKVPVGPDYVGDGIVIDPDGQEHVYGVDGDEARHV</sequence>
<feature type="domain" description="Radical SAM core" evidence="14">
    <location>
        <begin position="98"/>
        <end position="311"/>
    </location>
</feature>
<evidence type="ECO:0000256" key="11">
    <source>
        <dbReference type="PIRSR" id="PIRSR004911-1"/>
    </source>
</evidence>
<evidence type="ECO:0000256" key="8">
    <source>
        <dbReference type="ARBA" id="ARBA00023004"/>
    </source>
</evidence>
<dbReference type="InterPro" id="IPR058240">
    <property type="entry name" value="rSAM_sf"/>
</dbReference>
<dbReference type="NCBIfam" id="TIGR00238">
    <property type="entry name" value="KamA family radical SAM protein"/>
    <property type="match status" value="1"/>
</dbReference>
<keyword evidence="8" id="KW-0408">Iron</keyword>
<dbReference type="AlphaFoldDB" id="A0A840ALF0"/>
<dbReference type="InterPro" id="IPR003739">
    <property type="entry name" value="Lys_aminomutase/Glu_NH3_mut"/>
</dbReference>
<comment type="cofactor">
    <cofactor evidence="1 12">
        <name>pyridoxal 5'-phosphate</name>
        <dbReference type="ChEBI" id="CHEBI:597326"/>
    </cofactor>
</comment>
<dbReference type="InterPro" id="IPR007197">
    <property type="entry name" value="rSAM"/>
</dbReference>
<evidence type="ECO:0000256" key="7">
    <source>
        <dbReference type="ARBA" id="ARBA00022898"/>
    </source>
</evidence>
<organism evidence="15 16">
    <name type="scientific">Kaistia hirudinis</name>
    <dbReference type="NCBI Taxonomy" id="1293440"/>
    <lineage>
        <taxon>Bacteria</taxon>
        <taxon>Pseudomonadati</taxon>
        <taxon>Pseudomonadota</taxon>
        <taxon>Alphaproteobacteria</taxon>
        <taxon>Hyphomicrobiales</taxon>
        <taxon>Kaistiaceae</taxon>
        <taxon>Kaistia</taxon>
    </lineage>
</organism>
<dbReference type="NCBIfam" id="TIGR03822">
    <property type="entry name" value="AblA_like_2"/>
    <property type="match status" value="1"/>
</dbReference>
<evidence type="ECO:0000256" key="9">
    <source>
        <dbReference type="ARBA" id="ARBA00023014"/>
    </source>
</evidence>
<keyword evidence="9 11" id="KW-0411">Iron-sulfur</keyword>
<dbReference type="EC" id="5.4.3.2" evidence="15"/>
<dbReference type="InterPro" id="IPR025895">
    <property type="entry name" value="LAM_C_dom"/>
</dbReference>
<evidence type="ECO:0000256" key="6">
    <source>
        <dbReference type="ARBA" id="ARBA00022723"/>
    </source>
</evidence>
<evidence type="ECO:0000313" key="16">
    <source>
        <dbReference type="Proteomes" id="UP000553963"/>
    </source>
</evidence>
<dbReference type="PANTHER" id="PTHR30538:SF1">
    <property type="entry name" value="L-LYSINE 2,3-AMINOMUTASE"/>
    <property type="match status" value="1"/>
</dbReference>
<evidence type="ECO:0000256" key="13">
    <source>
        <dbReference type="SAM" id="MobiDB-lite"/>
    </source>
</evidence>
<dbReference type="Pfam" id="PF12544">
    <property type="entry name" value="LAM_C"/>
    <property type="match status" value="1"/>
</dbReference>
<evidence type="ECO:0000256" key="2">
    <source>
        <dbReference type="ARBA" id="ARBA00001966"/>
    </source>
</evidence>
<keyword evidence="5" id="KW-0949">S-adenosyl-L-methionine</keyword>
<keyword evidence="7 12" id="KW-0663">Pyridoxal phosphate</keyword>
<dbReference type="CDD" id="cd01335">
    <property type="entry name" value="Radical_SAM"/>
    <property type="match status" value="1"/>
</dbReference>
<dbReference type="SUPFAM" id="SSF102114">
    <property type="entry name" value="Radical SAM enzymes"/>
    <property type="match status" value="1"/>
</dbReference>
<protein>
    <submittedName>
        <fullName evidence="15">Lysine 2,3-aminomutase</fullName>
        <ecNumber evidence="15">5.4.3.2</ecNumber>
    </submittedName>
</protein>
<dbReference type="RefSeq" id="WP_183397471.1">
    <property type="nucleotide sequence ID" value="NZ_JACIDS010000001.1"/>
</dbReference>
<dbReference type="InterPro" id="IPR022447">
    <property type="entry name" value="Lys_aminomutase-rel"/>
</dbReference>
<evidence type="ECO:0000256" key="3">
    <source>
        <dbReference type="ARBA" id="ARBA00008703"/>
    </source>
</evidence>
<dbReference type="SFLD" id="SFLDS00029">
    <property type="entry name" value="Radical_SAM"/>
    <property type="match status" value="1"/>
</dbReference>
<evidence type="ECO:0000259" key="14">
    <source>
        <dbReference type="PROSITE" id="PS51918"/>
    </source>
</evidence>
<evidence type="ECO:0000313" key="15">
    <source>
        <dbReference type="EMBL" id="MBB3929857.1"/>
    </source>
</evidence>
<dbReference type="PIRSF" id="PIRSF004911">
    <property type="entry name" value="DUF160"/>
    <property type="match status" value="1"/>
</dbReference>
<reference evidence="15 16" key="1">
    <citation type="submission" date="2020-08" db="EMBL/GenBank/DDBJ databases">
        <title>Genomic Encyclopedia of Type Strains, Phase IV (KMG-IV): sequencing the most valuable type-strain genomes for metagenomic binning, comparative biology and taxonomic classification.</title>
        <authorList>
            <person name="Goeker M."/>
        </authorList>
    </citation>
    <scope>NUCLEOTIDE SEQUENCE [LARGE SCALE GENOMIC DNA]</scope>
    <source>
        <strain evidence="15 16">DSM 25966</strain>
    </source>
</reference>
<feature type="binding site" evidence="11">
    <location>
        <position position="112"/>
    </location>
    <ligand>
        <name>[4Fe-4S] cluster</name>
        <dbReference type="ChEBI" id="CHEBI:49883"/>
        <note>4Fe-4S-S-AdoMet</note>
    </ligand>
</feature>
<evidence type="ECO:0000256" key="4">
    <source>
        <dbReference type="ARBA" id="ARBA00022485"/>
    </source>
</evidence>
<comment type="cofactor">
    <cofactor evidence="2">
        <name>[4Fe-4S] cluster</name>
        <dbReference type="ChEBI" id="CHEBI:49883"/>
    </cofactor>
</comment>
<proteinExistence type="inferred from homology"/>
<evidence type="ECO:0000256" key="1">
    <source>
        <dbReference type="ARBA" id="ARBA00001933"/>
    </source>
</evidence>
<dbReference type="EMBL" id="JACIDS010000001">
    <property type="protein sequence ID" value="MBB3929857.1"/>
    <property type="molecule type" value="Genomic_DNA"/>
</dbReference>
<keyword evidence="16" id="KW-1185">Reference proteome</keyword>
<accession>A0A840ALF0</accession>
<comment type="caution">
    <text evidence="15">The sequence shown here is derived from an EMBL/GenBank/DDBJ whole genome shotgun (WGS) entry which is preliminary data.</text>
</comment>
<dbReference type="PANTHER" id="PTHR30538">
    <property type="entry name" value="LYSINE 2,3-AMINOMUTASE-RELATED"/>
    <property type="match status" value="1"/>
</dbReference>
<dbReference type="Pfam" id="PF04055">
    <property type="entry name" value="Radical_SAM"/>
    <property type="match status" value="1"/>
</dbReference>
<evidence type="ECO:0000256" key="12">
    <source>
        <dbReference type="PIRSR" id="PIRSR603739-50"/>
    </source>
</evidence>
<dbReference type="PROSITE" id="PS51918">
    <property type="entry name" value="RADICAL_SAM"/>
    <property type="match status" value="1"/>
</dbReference>
<name>A0A840ALF0_9HYPH</name>
<evidence type="ECO:0000256" key="10">
    <source>
        <dbReference type="ARBA" id="ARBA00023235"/>
    </source>
</evidence>
<keyword evidence="10 15" id="KW-0413">Isomerase</keyword>
<gene>
    <name evidence="15" type="ORF">GGR25_000876</name>
</gene>
<comment type="similarity">
    <text evidence="3">Belongs to the radical SAM superfamily. KamA family.</text>
</comment>
<feature type="binding site" evidence="11">
    <location>
        <position position="116"/>
    </location>
    <ligand>
        <name>[4Fe-4S] cluster</name>
        <dbReference type="ChEBI" id="CHEBI:49883"/>
        <note>4Fe-4S-S-AdoMet</note>
    </ligand>
</feature>
<keyword evidence="4 11" id="KW-0004">4Fe-4S</keyword>
<evidence type="ECO:0000256" key="5">
    <source>
        <dbReference type="ARBA" id="ARBA00022691"/>
    </source>
</evidence>
<dbReference type="GO" id="GO:0046872">
    <property type="term" value="F:metal ion binding"/>
    <property type="evidence" value="ECO:0007669"/>
    <property type="project" value="UniProtKB-KW"/>
</dbReference>
<dbReference type="SFLD" id="SFLDG01070">
    <property type="entry name" value="PLP-dependent"/>
    <property type="match status" value="1"/>
</dbReference>
<feature type="region of interest" description="Disordered" evidence="13">
    <location>
        <begin position="65"/>
        <end position="88"/>
    </location>
</feature>
<feature type="compositionally biased region" description="Basic and acidic residues" evidence="13">
    <location>
        <begin position="70"/>
        <end position="88"/>
    </location>
</feature>
<feature type="modified residue" description="N6-(pyridoxal phosphate)lysine" evidence="12">
    <location>
        <position position="326"/>
    </location>
</feature>